<gene>
    <name evidence="1" type="ORF">DYS74_03640</name>
</gene>
<protein>
    <submittedName>
        <fullName evidence="1">Uncharacterized protein</fullName>
    </submittedName>
</protein>
<sequence length="243" mass="25232">MWRAMRISLLALALGAGLGLAALLAFLPALRGAACPRCFGLDPAGAGLWVEASMPAHARVALAAEVRAARARIAAFYGPPRAHLRLIACESAACDRRLGGRGAAAVTYSLGPVSVVRLAPRGLSATVLTHELAHAETHAQLGLRGQLGGRLPTWFDEGLSVVISDDPRYLGPGQGAARCRRAPRADLPETPFDWAPLAARDPGLYAEAGCAVLRWLAAEGGAAGLRDLFSGAADPRAGRGPVR</sequence>
<accession>A0A421BTS6</accession>
<evidence type="ECO:0000313" key="1">
    <source>
        <dbReference type="EMBL" id="RLL71717.1"/>
    </source>
</evidence>
<evidence type="ECO:0000313" key="2">
    <source>
        <dbReference type="Proteomes" id="UP000279673"/>
    </source>
</evidence>
<dbReference type="EMBL" id="RCHI01000003">
    <property type="protein sequence ID" value="RLL71717.1"/>
    <property type="molecule type" value="Genomic_DNA"/>
</dbReference>
<comment type="caution">
    <text evidence="1">The sequence shown here is derived from an EMBL/GenBank/DDBJ whole genome shotgun (WGS) entry which is preliminary data.</text>
</comment>
<organism evidence="1 2">
    <name type="scientific">Paenirhodobacter hankyongi</name>
    <dbReference type="NCBI Taxonomy" id="2294033"/>
    <lineage>
        <taxon>Bacteria</taxon>
        <taxon>Pseudomonadati</taxon>
        <taxon>Pseudomonadota</taxon>
        <taxon>Alphaproteobacteria</taxon>
        <taxon>Rhodobacterales</taxon>
        <taxon>Rhodobacter group</taxon>
        <taxon>Paenirhodobacter</taxon>
    </lineage>
</organism>
<keyword evidence="2" id="KW-1185">Reference proteome</keyword>
<reference evidence="1 2" key="1">
    <citation type="submission" date="2018-10" db="EMBL/GenBank/DDBJ databases">
        <title>Rhodobacter sp . BO-81.</title>
        <authorList>
            <person name="Im W.T."/>
        </authorList>
    </citation>
    <scope>NUCLEOTIDE SEQUENCE [LARGE SCALE GENOMIC DNA]</scope>
    <source>
        <strain evidence="1 2">BO-81</strain>
    </source>
</reference>
<dbReference type="Proteomes" id="UP000279673">
    <property type="component" value="Unassembled WGS sequence"/>
</dbReference>
<proteinExistence type="predicted"/>
<dbReference type="AlphaFoldDB" id="A0A421BTS6"/>
<name>A0A421BTS6_9RHOB</name>